<proteinExistence type="predicted"/>
<reference evidence="1 2" key="1">
    <citation type="submission" date="2019-01" db="EMBL/GenBank/DDBJ databases">
        <title>High-quality draft genome of. Pseudomonas songnenensis str. L103, a full-fledged denitrifier isolated from 100 meters deep aquifer in a heavily nitrogen fertilized agricultural area.</title>
        <authorList>
            <person name="Liu M."/>
            <person name="Liu B."/>
        </authorList>
    </citation>
    <scope>NUCLEOTIDE SEQUENCE [LARGE SCALE GENOMIC DNA]</scope>
    <source>
        <strain evidence="1 2">L103</strain>
    </source>
</reference>
<dbReference type="RefSeq" id="WP_126190081.1">
    <property type="nucleotide sequence ID" value="NZ_RWYU02000007.1"/>
</dbReference>
<dbReference type="OrthoDB" id="6079029at2"/>
<sequence>MGKTKLKSQLMGLVDRGLIRSYVPGASNTLFVGAKVSTTYFLNLNHPFLGVGRDVSAVLALKEYGCDRRELACITARPIVERFLRGIEDQAFEIFCLRVDGYASFLLTRRWVELSNPRCPELTQSVEDMVSADFQMPNGSAVGGAGVDVADWVVVVEHIAWLAVERARWIRKLVMRMPSGGADSTHIQIIPAPKHDSEIRVTVLLMGSPPVPHVNCLVINYTLPRVCSLYEEEAEIPIDERYSFGLLTRPKD</sequence>
<name>A0A482TYQ0_9PSED</name>
<dbReference type="EMBL" id="RWYU02000007">
    <property type="protein sequence ID" value="RYJ60903.1"/>
    <property type="molecule type" value="Genomic_DNA"/>
</dbReference>
<gene>
    <name evidence="1" type="ORF">EJA06_016560</name>
</gene>
<accession>A0A482TYQ0</accession>
<evidence type="ECO:0000313" key="2">
    <source>
        <dbReference type="Proteomes" id="UP000282800"/>
    </source>
</evidence>
<organism evidence="1 2">
    <name type="scientific">Pseudomonas songnenensis</name>
    <dbReference type="NCBI Taxonomy" id="1176259"/>
    <lineage>
        <taxon>Bacteria</taxon>
        <taxon>Pseudomonadati</taxon>
        <taxon>Pseudomonadota</taxon>
        <taxon>Gammaproteobacteria</taxon>
        <taxon>Pseudomonadales</taxon>
        <taxon>Pseudomonadaceae</taxon>
        <taxon>Pseudomonas</taxon>
    </lineage>
</organism>
<dbReference type="AlphaFoldDB" id="A0A482TYQ0"/>
<evidence type="ECO:0000313" key="1">
    <source>
        <dbReference type="EMBL" id="RYJ60903.1"/>
    </source>
</evidence>
<dbReference type="Proteomes" id="UP000282800">
    <property type="component" value="Unassembled WGS sequence"/>
</dbReference>
<protein>
    <submittedName>
        <fullName evidence="1">Uncharacterized protein</fullName>
    </submittedName>
</protein>
<comment type="caution">
    <text evidence="1">The sequence shown here is derived from an EMBL/GenBank/DDBJ whole genome shotgun (WGS) entry which is preliminary data.</text>
</comment>